<dbReference type="Pfam" id="PF01458">
    <property type="entry name" value="SUFBD_core"/>
    <property type="match status" value="1"/>
</dbReference>
<keyword evidence="5" id="KW-1185">Reference proteome</keyword>
<dbReference type="InterPro" id="IPR000825">
    <property type="entry name" value="SUF_FeS_clus_asmbl_SufBD_core"/>
</dbReference>
<dbReference type="Pfam" id="PF19295">
    <property type="entry name" value="SufBD_N"/>
    <property type="match status" value="1"/>
</dbReference>
<dbReference type="InterPro" id="IPR055346">
    <property type="entry name" value="Fe-S_cluster_assembly_SufBD"/>
</dbReference>
<dbReference type="NCBIfam" id="TIGR01981">
    <property type="entry name" value="sufD"/>
    <property type="match status" value="1"/>
</dbReference>
<dbReference type="InterPro" id="IPR011542">
    <property type="entry name" value="SUF_FeS_clus_asmbl_SufD"/>
</dbReference>
<proteinExistence type="inferred from homology"/>
<evidence type="ECO:0000259" key="2">
    <source>
        <dbReference type="Pfam" id="PF01458"/>
    </source>
</evidence>
<evidence type="ECO:0000256" key="1">
    <source>
        <dbReference type="ARBA" id="ARBA00043967"/>
    </source>
</evidence>
<evidence type="ECO:0000259" key="3">
    <source>
        <dbReference type="Pfam" id="PF19295"/>
    </source>
</evidence>
<evidence type="ECO:0000313" key="5">
    <source>
        <dbReference type="Proteomes" id="UP001057134"/>
    </source>
</evidence>
<reference evidence="4" key="2">
    <citation type="journal article" date="2021" name="J Anim Sci Technol">
        <title>Complete genome sequence of Paenibacillus konkukensis sp. nov. SK3146 as a potential probiotic strain.</title>
        <authorList>
            <person name="Jung H.I."/>
            <person name="Park S."/>
            <person name="Niu K.M."/>
            <person name="Lee S.W."/>
            <person name="Kothari D."/>
            <person name="Yi K.J."/>
            <person name="Kim S.K."/>
        </authorList>
    </citation>
    <scope>NUCLEOTIDE SEQUENCE</scope>
    <source>
        <strain evidence="4">SK3146</strain>
    </source>
</reference>
<accession>A0ABY4RHB6</accession>
<comment type="similarity">
    <text evidence="1">Belongs to the iron-sulfur cluster assembly SufBD family.</text>
</comment>
<protein>
    <submittedName>
        <fullName evidence="4">FeS cluster assembly protein SufB</fullName>
    </submittedName>
</protein>
<name>A0ABY4RHB6_9BACL</name>
<organism evidence="4 5">
    <name type="scientific">Paenibacillus konkukensis</name>
    <dbReference type="NCBI Taxonomy" id="2020716"/>
    <lineage>
        <taxon>Bacteria</taxon>
        <taxon>Bacillati</taxon>
        <taxon>Bacillota</taxon>
        <taxon>Bacilli</taxon>
        <taxon>Bacillales</taxon>
        <taxon>Paenibacillaceae</taxon>
        <taxon>Paenibacillus</taxon>
    </lineage>
</organism>
<dbReference type="Proteomes" id="UP001057134">
    <property type="component" value="Chromosome"/>
</dbReference>
<dbReference type="InterPro" id="IPR037284">
    <property type="entry name" value="SUF_FeS_clus_asmbl_SufBD_sf"/>
</dbReference>
<evidence type="ECO:0000313" key="4">
    <source>
        <dbReference type="EMBL" id="UQZ81251.1"/>
    </source>
</evidence>
<dbReference type="PANTHER" id="PTHR30508">
    <property type="entry name" value="FES CLUSTER ASSEMBLY PROTEIN SUF"/>
    <property type="match status" value="1"/>
</dbReference>
<gene>
    <name evidence="4" type="primary">sufB_2</name>
    <name evidence="4" type="ORF">SK3146_00407</name>
</gene>
<dbReference type="EMBL" id="CP027059">
    <property type="protein sequence ID" value="UQZ81251.1"/>
    <property type="molecule type" value="Genomic_DNA"/>
</dbReference>
<reference evidence="4" key="1">
    <citation type="submission" date="2018-02" db="EMBL/GenBank/DDBJ databases">
        <authorList>
            <person name="Kim S.-K."/>
            <person name="Jung H.-I."/>
            <person name="Lee S.-W."/>
        </authorList>
    </citation>
    <scope>NUCLEOTIDE SEQUENCE</scope>
    <source>
        <strain evidence="4">SK3146</strain>
    </source>
</reference>
<feature type="domain" description="SUF system FeS cluster assembly SufBD core" evidence="2">
    <location>
        <begin position="180"/>
        <end position="411"/>
    </location>
</feature>
<dbReference type="InterPro" id="IPR045595">
    <property type="entry name" value="SufBD_N"/>
</dbReference>
<dbReference type="SUPFAM" id="SSF101960">
    <property type="entry name" value="Stabilizer of iron transporter SufD"/>
    <property type="match status" value="1"/>
</dbReference>
<sequence length="437" mass="47032">MPVMTNPAASFDCKAAAAIARGKNEPDWLVAWREEAGARVADLQLPQPEKTPIRRWRLDVQGVHRPGKTVSSAAQLPPAIASLYDASGTGPLIVQHNSSVVFTRLPEEWAAQGVVLSSLEEAARTHGELLRSHLMTAYARDEHKLAAMHAALWNGGAFLYVPRDVTVAEPVQAILSADDGEATFAPHILIIAEANSRVSFVENVSSSLGGTEAALVHNGAVEVFAGAGAHVRYAAVHDMDSSAIDISYRRAILENDARIEWLIGDMHEGHVLSDTKTILRGSGSTSDTKVICVGTGSQRMSVTTGAVHIGRSSESGMVTRAVMKDEATAIINGVTKIEKGATHANGEQTERVLMLSPKARGDANPILLIDEDDVKAGHAASVGRVNAEQVYYLMSRGISRTEAERLIIYGFLHPVVSEIPLDWMRDQLQRILVKKLG</sequence>
<feature type="domain" description="SUF system FeS cluster assembly SufBD N-terminal" evidence="3">
    <location>
        <begin position="97"/>
        <end position="172"/>
    </location>
</feature>
<dbReference type="PANTHER" id="PTHR30508:SF1">
    <property type="entry name" value="UPF0051 PROTEIN ABCI8, CHLOROPLASTIC-RELATED"/>
    <property type="match status" value="1"/>
</dbReference>